<evidence type="ECO:0000313" key="3">
    <source>
        <dbReference type="EnsemblMetazoa" id="XP_020914815.1"/>
    </source>
</evidence>
<feature type="transmembrane region" description="Helical" evidence="1">
    <location>
        <begin position="180"/>
        <end position="198"/>
    </location>
</feature>
<keyword evidence="1" id="KW-0472">Membrane</keyword>
<dbReference type="PROSITE" id="PS50076">
    <property type="entry name" value="DNAJ_2"/>
    <property type="match status" value="1"/>
</dbReference>
<dbReference type="CDD" id="cd06257">
    <property type="entry name" value="DnaJ"/>
    <property type="match status" value="1"/>
</dbReference>
<dbReference type="EnsemblMetazoa" id="XM_021059156.2">
    <property type="protein sequence ID" value="XP_020914815.1"/>
    <property type="gene ID" value="LOC110252348"/>
</dbReference>
<evidence type="ECO:0000313" key="4">
    <source>
        <dbReference type="Proteomes" id="UP000887567"/>
    </source>
</evidence>
<organism evidence="3 4">
    <name type="scientific">Exaiptasia diaphana</name>
    <name type="common">Tropical sea anemone</name>
    <name type="synonym">Aiptasia pulchella</name>
    <dbReference type="NCBI Taxonomy" id="2652724"/>
    <lineage>
        <taxon>Eukaryota</taxon>
        <taxon>Metazoa</taxon>
        <taxon>Cnidaria</taxon>
        <taxon>Anthozoa</taxon>
        <taxon>Hexacorallia</taxon>
        <taxon>Actiniaria</taxon>
        <taxon>Aiptasiidae</taxon>
        <taxon>Exaiptasia</taxon>
    </lineage>
</organism>
<dbReference type="InterPro" id="IPR053025">
    <property type="entry name" value="Mito_ATP_Synthase-Asso"/>
</dbReference>
<dbReference type="KEGG" id="epa:110252348"/>
<protein>
    <recommendedName>
        <fullName evidence="2">J domain-containing protein</fullName>
    </recommendedName>
</protein>
<dbReference type="SUPFAM" id="SSF46565">
    <property type="entry name" value="Chaperone J-domain"/>
    <property type="match status" value="1"/>
</dbReference>
<dbReference type="AlphaFoldDB" id="A0A913Y439"/>
<evidence type="ECO:0000259" key="2">
    <source>
        <dbReference type="PROSITE" id="PS50076"/>
    </source>
</evidence>
<dbReference type="PANTHER" id="PTHR44873">
    <property type="entry name" value="DNAJ HOMOLOG SUBFAMILY C MEMBER 30, MITOCHONDRIAL"/>
    <property type="match status" value="1"/>
</dbReference>
<feature type="domain" description="J" evidence="2">
    <location>
        <begin position="51"/>
        <end position="116"/>
    </location>
</feature>
<evidence type="ECO:0000256" key="1">
    <source>
        <dbReference type="SAM" id="Phobius"/>
    </source>
</evidence>
<dbReference type="Pfam" id="PF00226">
    <property type="entry name" value="DnaJ"/>
    <property type="match status" value="1"/>
</dbReference>
<reference evidence="3" key="1">
    <citation type="submission" date="2022-11" db="UniProtKB">
        <authorList>
            <consortium name="EnsemblMetazoa"/>
        </authorList>
    </citation>
    <scope>IDENTIFICATION</scope>
</reference>
<dbReference type="SMART" id="SM00271">
    <property type="entry name" value="DnaJ"/>
    <property type="match status" value="1"/>
</dbReference>
<dbReference type="OrthoDB" id="291007at2759"/>
<keyword evidence="4" id="KW-1185">Reference proteome</keyword>
<sequence>MAYTIPRLNTKFDICAFGRNLIRERAIFRSKLRTLPTSYHRHFSSKHSKKNFYKILGVSPKATQAQIKAAYYDLSLKHHPDRHKGSQKSHGIFQEISEAYGVLGSLDSRKQYDRALIVEGVLAPEQARPFHAPPKPSASIYDFDEWTRKHYFQALIRKQKDKKERRDEEIERNTHKLPEGSLRLVCLAVCLAIFVIGISSHRHTRQMGNQEEQQDQ</sequence>
<proteinExistence type="predicted"/>
<dbReference type="PANTHER" id="PTHR44873:SF1">
    <property type="entry name" value="DNAJ HOMOLOG SUBFAMILY C MEMBER 30, MITOCHONDRIAL"/>
    <property type="match status" value="1"/>
</dbReference>
<keyword evidence="1" id="KW-1133">Transmembrane helix</keyword>
<name>A0A913Y439_EXADI</name>
<keyword evidence="1" id="KW-0812">Transmembrane</keyword>
<accession>A0A913Y439</accession>
<dbReference type="RefSeq" id="XP_020914815.1">
    <property type="nucleotide sequence ID" value="XM_021059156.2"/>
</dbReference>
<dbReference type="Gene3D" id="1.10.287.110">
    <property type="entry name" value="DnaJ domain"/>
    <property type="match status" value="1"/>
</dbReference>
<dbReference type="GeneID" id="110252348"/>
<dbReference type="InterPro" id="IPR036869">
    <property type="entry name" value="J_dom_sf"/>
</dbReference>
<dbReference type="Proteomes" id="UP000887567">
    <property type="component" value="Unplaced"/>
</dbReference>
<dbReference type="PRINTS" id="PR00625">
    <property type="entry name" value="JDOMAIN"/>
</dbReference>
<dbReference type="InterPro" id="IPR001623">
    <property type="entry name" value="DnaJ_domain"/>
</dbReference>